<keyword evidence="1" id="KW-0472">Membrane</keyword>
<evidence type="ECO:0008006" key="4">
    <source>
        <dbReference type="Google" id="ProtNLM"/>
    </source>
</evidence>
<gene>
    <name evidence="2" type="ORF">QNI16_00535</name>
</gene>
<sequence>MDSTSTSQTLRFPCQSCGAYLVFKPGTHHLTCEYCGADNVIEDSQETIQELDFEDFLAKSSPATETQQVAVVKCNACGAESSLKPGITSDNCPFCGSALVVGTGSLSTQLKPKSLLPFKIDQKTAFSKFKGWLSNLWFAPNDLVKFADNQERLSGMYIPYWTYDCETDSNYTGQRGDYYYVTETVMVNENGKMVEKRQQVRKIRWSYASGQVHNSFDDLLVEGTTSLPEDYLRALEPWALDQLVPFDERFLSGFRTETYHVDVKQGFEEAKQIMDGPIRATVCQDIGGDEQQITSLSPKYKQITFKHILLPIWLSAYRYNGKVYRFMINGSTGEVQGERPYSAWKIFLAIVFGLAIIILLVVLFGGKQQ</sequence>
<accession>A0AAE3QL75</accession>
<keyword evidence="1" id="KW-1133">Transmembrane helix</keyword>
<evidence type="ECO:0000313" key="2">
    <source>
        <dbReference type="EMBL" id="MDJ1478946.1"/>
    </source>
</evidence>
<evidence type="ECO:0000313" key="3">
    <source>
        <dbReference type="Proteomes" id="UP001241110"/>
    </source>
</evidence>
<keyword evidence="1" id="KW-0812">Transmembrane</keyword>
<feature type="transmembrane region" description="Helical" evidence="1">
    <location>
        <begin position="346"/>
        <end position="366"/>
    </location>
</feature>
<dbReference type="EMBL" id="JASJOS010000001">
    <property type="protein sequence ID" value="MDJ1478946.1"/>
    <property type="molecule type" value="Genomic_DNA"/>
</dbReference>
<dbReference type="AlphaFoldDB" id="A0AAE3QL75"/>
<reference evidence="2" key="1">
    <citation type="submission" date="2023-05" db="EMBL/GenBank/DDBJ databases">
        <authorList>
            <person name="Zhang X."/>
        </authorList>
    </citation>
    <scope>NUCLEOTIDE SEQUENCE</scope>
    <source>
        <strain evidence="2">YF14B1</strain>
    </source>
</reference>
<organism evidence="2 3">
    <name type="scientific">Xanthocytophaga flava</name>
    <dbReference type="NCBI Taxonomy" id="3048013"/>
    <lineage>
        <taxon>Bacteria</taxon>
        <taxon>Pseudomonadati</taxon>
        <taxon>Bacteroidota</taxon>
        <taxon>Cytophagia</taxon>
        <taxon>Cytophagales</taxon>
        <taxon>Rhodocytophagaceae</taxon>
        <taxon>Xanthocytophaga</taxon>
    </lineage>
</organism>
<dbReference type="Gene3D" id="2.20.28.30">
    <property type="entry name" value="RNA polymerase ii, chain L"/>
    <property type="match status" value="1"/>
</dbReference>
<evidence type="ECO:0000256" key="1">
    <source>
        <dbReference type="SAM" id="Phobius"/>
    </source>
</evidence>
<proteinExistence type="predicted"/>
<name>A0AAE3QL75_9BACT</name>
<protein>
    <recommendedName>
        <fullName evidence="4">Primosomal protein N' (Replication factor Y)-superfamily II helicase</fullName>
    </recommendedName>
</protein>
<comment type="caution">
    <text evidence="2">The sequence shown here is derived from an EMBL/GenBank/DDBJ whole genome shotgun (WGS) entry which is preliminary data.</text>
</comment>
<dbReference type="RefSeq" id="WP_313974737.1">
    <property type="nucleotide sequence ID" value="NZ_JASJOS010000001.1"/>
</dbReference>
<dbReference type="Proteomes" id="UP001241110">
    <property type="component" value="Unassembled WGS sequence"/>
</dbReference>